<feature type="domain" description="Amine oxidase" evidence="7">
    <location>
        <begin position="17"/>
        <end position="420"/>
    </location>
</feature>
<dbReference type="InterPro" id="IPR002937">
    <property type="entry name" value="Amino_oxidase"/>
</dbReference>
<dbReference type="Proteomes" id="UP000077173">
    <property type="component" value="Unassembled WGS sequence"/>
</dbReference>
<proteinExistence type="inferred from homology"/>
<keyword evidence="9" id="KW-1185">Reference proteome</keyword>
<dbReference type="RefSeq" id="WP_063680549.1">
    <property type="nucleotide sequence ID" value="NZ_LSEF01000089.1"/>
</dbReference>
<dbReference type="GO" id="GO:0009851">
    <property type="term" value="P:auxin biosynthetic process"/>
    <property type="evidence" value="ECO:0007669"/>
    <property type="project" value="UniProtKB-KW"/>
</dbReference>
<keyword evidence="5" id="KW-0073">Auxin biosynthesis</keyword>
<protein>
    <recommendedName>
        <fullName evidence="4">Tryptophan 2-monooxygenase</fullName>
        <ecNumber evidence="3">1.13.12.3</ecNumber>
    </recommendedName>
</protein>
<evidence type="ECO:0000256" key="6">
    <source>
        <dbReference type="ARBA" id="ARBA00047321"/>
    </source>
</evidence>
<dbReference type="EC" id="1.13.12.3" evidence="3"/>
<dbReference type="PANTHER" id="PTHR10742:SF410">
    <property type="entry name" value="LYSINE-SPECIFIC HISTONE DEMETHYLASE 2"/>
    <property type="match status" value="1"/>
</dbReference>
<dbReference type="Pfam" id="PF01593">
    <property type="entry name" value="Amino_oxidase"/>
    <property type="match status" value="1"/>
</dbReference>
<dbReference type="InterPro" id="IPR050281">
    <property type="entry name" value="Flavin_monoamine_oxidase"/>
</dbReference>
<name>A0A176YV33_9BRAD</name>
<dbReference type="SUPFAM" id="SSF54373">
    <property type="entry name" value="FAD-linked reductases, C-terminal domain"/>
    <property type="match status" value="1"/>
</dbReference>
<dbReference type="InterPro" id="IPR036188">
    <property type="entry name" value="FAD/NAD-bd_sf"/>
</dbReference>
<dbReference type="SUPFAM" id="SSF51905">
    <property type="entry name" value="FAD/NAD(P)-binding domain"/>
    <property type="match status" value="1"/>
</dbReference>
<organism evidence="8 9">
    <name type="scientific">Bradyrhizobium neotropicale</name>
    <dbReference type="NCBI Taxonomy" id="1497615"/>
    <lineage>
        <taxon>Bacteria</taxon>
        <taxon>Pseudomonadati</taxon>
        <taxon>Pseudomonadota</taxon>
        <taxon>Alphaproteobacteria</taxon>
        <taxon>Hyphomicrobiales</taxon>
        <taxon>Nitrobacteraceae</taxon>
        <taxon>Bradyrhizobium</taxon>
    </lineage>
</organism>
<gene>
    <name evidence="8" type="ORF">AXW67_22205</name>
</gene>
<evidence type="ECO:0000313" key="8">
    <source>
        <dbReference type="EMBL" id="OAF11537.1"/>
    </source>
</evidence>
<dbReference type="PRINTS" id="PR00420">
    <property type="entry name" value="RNGMNOXGNASE"/>
</dbReference>
<sequence length="423" mass="45788">MSRKSSEHIVIVGAGAAGLMAARELARAGTRVTILEARERCGGRIHPLSSSEFGYAADGGAEFVHGEAPVTRGLAREANLSLEEIEGAQWIFDGKTLAREELDPHEAKLHGVLKELKDDLSVADFLRRHFAGGEYERLRHDIALMVEGYDAADPERASTLALRDEWMDGGHSPLARIIGSYGGLVAYLAAECRRHGVAIRFGSVVSAIEETGGTVSVRCADGEAYACDRVILTVPLPLLAKIALPQAARDKAAVAADIGFGNVIKILLRFERPWWLDWKEDLGELTFLLSDETIPVWWTQRPSKCPVLTGWFGGPRTAELSRLDPQALIAAGLDSLAAIFGLPRKDIERGLVAATATNWAHDPFARGAYSWATPQTREAQSILERADGPVLFSGEALYRGRDMGTVEAALASGLETAKMILRG</sequence>
<reference evidence="8 9" key="1">
    <citation type="submission" date="2016-02" db="EMBL/GenBank/DDBJ databases">
        <title>Draft genome sequence of the strain BR 10247T Bradyrhizobium neotropicale isolated from nodules of Centrolobium paraense.</title>
        <authorList>
            <person name="Simoes-Araujo J.L."/>
            <person name="Barauna A.C."/>
            <person name="Silva K."/>
            <person name="Zilli J.E."/>
        </authorList>
    </citation>
    <scope>NUCLEOTIDE SEQUENCE [LARGE SCALE GENOMIC DNA]</scope>
    <source>
        <strain evidence="8 9">BR 10247</strain>
    </source>
</reference>
<comment type="similarity">
    <text evidence="2">Belongs to the tryptophan 2-monooxygenase family.</text>
</comment>
<dbReference type="GO" id="GO:0050361">
    <property type="term" value="F:tryptophan 2-monooxygenase activity"/>
    <property type="evidence" value="ECO:0007669"/>
    <property type="project" value="UniProtKB-EC"/>
</dbReference>
<dbReference type="EMBL" id="LSEF01000089">
    <property type="protein sequence ID" value="OAF11537.1"/>
    <property type="molecule type" value="Genomic_DNA"/>
</dbReference>
<evidence type="ECO:0000256" key="3">
    <source>
        <dbReference type="ARBA" id="ARBA00012535"/>
    </source>
</evidence>
<comment type="pathway">
    <text evidence="1">Plant hormone metabolism; auxin biosynthesis.</text>
</comment>
<dbReference type="AlphaFoldDB" id="A0A176YV33"/>
<evidence type="ECO:0000256" key="2">
    <source>
        <dbReference type="ARBA" id="ARBA00005833"/>
    </source>
</evidence>
<dbReference type="Gene3D" id="3.50.50.60">
    <property type="entry name" value="FAD/NAD(P)-binding domain"/>
    <property type="match status" value="1"/>
</dbReference>
<comment type="caution">
    <text evidence="8">The sequence shown here is derived from an EMBL/GenBank/DDBJ whole genome shotgun (WGS) entry which is preliminary data.</text>
</comment>
<accession>A0A176YV33</accession>
<evidence type="ECO:0000256" key="5">
    <source>
        <dbReference type="ARBA" id="ARBA00023070"/>
    </source>
</evidence>
<dbReference type="PANTHER" id="PTHR10742">
    <property type="entry name" value="FLAVIN MONOAMINE OXIDASE"/>
    <property type="match status" value="1"/>
</dbReference>
<evidence type="ECO:0000256" key="1">
    <source>
        <dbReference type="ARBA" id="ARBA00004814"/>
    </source>
</evidence>
<evidence type="ECO:0000259" key="7">
    <source>
        <dbReference type="Pfam" id="PF01593"/>
    </source>
</evidence>
<comment type="catalytic activity">
    <reaction evidence="6">
        <text>L-tryptophan + O2 = indole-3-acetamide + CO2 + H2O</text>
        <dbReference type="Rhea" id="RHEA:16165"/>
        <dbReference type="ChEBI" id="CHEBI:15377"/>
        <dbReference type="ChEBI" id="CHEBI:15379"/>
        <dbReference type="ChEBI" id="CHEBI:16031"/>
        <dbReference type="ChEBI" id="CHEBI:16526"/>
        <dbReference type="ChEBI" id="CHEBI:57912"/>
        <dbReference type="EC" id="1.13.12.3"/>
    </reaction>
</comment>
<evidence type="ECO:0000313" key="9">
    <source>
        <dbReference type="Proteomes" id="UP000077173"/>
    </source>
</evidence>
<evidence type="ECO:0000256" key="4">
    <source>
        <dbReference type="ARBA" id="ARBA00017871"/>
    </source>
</evidence>